<dbReference type="Gene3D" id="3.50.4.10">
    <property type="entry name" value="Hepatocyte Growth Factor"/>
    <property type="match status" value="1"/>
</dbReference>
<evidence type="ECO:0000256" key="15">
    <source>
        <dbReference type="PIRNR" id="PIRNR000641"/>
    </source>
</evidence>
<feature type="domain" description="Apple" evidence="21">
    <location>
        <begin position="355"/>
        <end position="436"/>
    </location>
</feature>
<evidence type="ECO:0000259" key="18">
    <source>
        <dbReference type="PROSITE" id="PS50011"/>
    </source>
</evidence>
<dbReference type="SMART" id="SM00108">
    <property type="entry name" value="B_lectin"/>
    <property type="match status" value="1"/>
</dbReference>
<dbReference type="Pfam" id="PF01453">
    <property type="entry name" value="B_lectin"/>
    <property type="match status" value="1"/>
</dbReference>
<evidence type="ECO:0000256" key="8">
    <source>
        <dbReference type="ARBA" id="ARBA00022840"/>
    </source>
</evidence>
<dbReference type="Gene3D" id="1.10.510.10">
    <property type="entry name" value="Transferase(Phosphotransferase) domain 1"/>
    <property type="match status" value="1"/>
</dbReference>
<keyword evidence="6 15" id="KW-0547">Nucleotide-binding</keyword>
<accession>A0AAD8J4U0</accession>
<dbReference type="GO" id="GO:0004674">
    <property type="term" value="F:protein serine/threonine kinase activity"/>
    <property type="evidence" value="ECO:0007669"/>
    <property type="project" value="UniProtKB-KW"/>
</dbReference>
<comment type="caution">
    <text evidence="22">The sequence shown here is derived from an EMBL/GenBank/DDBJ whole genome shotgun (WGS) entry which is preliminary data.</text>
</comment>
<keyword evidence="9 17" id="KW-1133">Transmembrane helix</keyword>
<dbReference type="Pfam" id="PF11883">
    <property type="entry name" value="DUF3403"/>
    <property type="match status" value="1"/>
</dbReference>
<feature type="domain" description="Bulb-type lectin" evidence="20">
    <location>
        <begin position="41"/>
        <end position="160"/>
    </location>
</feature>
<evidence type="ECO:0000256" key="13">
    <source>
        <dbReference type="ARBA" id="ARBA00047899"/>
    </source>
</evidence>
<dbReference type="SMART" id="SM00473">
    <property type="entry name" value="PAN_AP"/>
    <property type="match status" value="1"/>
</dbReference>
<evidence type="ECO:0000259" key="19">
    <source>
        <dbReference type="PROSITE" id="PS50026"/>
    </source>
</evidence>
<dbReference type="InterPro" id="IPR000719">
    <property type="entry name" value="Prot_kinase_dom"/>
</dbReference>
<keyword evidence="5" id="KW-0732">Signal</keyword>
<evidence type="ECO:0000256" key="17">
    <source>
        <dbReference type="SAM" id="Phobius"/>
    </source>
</evidence>
<evidence type="ECO:0000313" key="23">
    <source>
        <dbReference type="Proteomes" id="UP001237642"/>
    </source>
</evidence>
<dbReference type="PANTHER" id="PTHR32444:SF235">
    <property type="entry name" value="OS01G0783900 PROTEIN"/>
    <property type="match status" value="1"/>
</dbReference>
<dbReference type="PIRSF" id="PIRSF000641">
    <property type="entry name" value="SRK"/>
    <property type="match status" value="1"/>
</dbReference>
<dbReference type="FunFam" id="3.30.200.20:FF:000195">
    <property type="entry name" value="G-type lectin S-receptor-like serine/threonine-protein kinase"/>
    <property type="match status" value="1"/>
</dbReference>
<evidence type="ECO:0000256" key="5">
    <source>
        <dbReference type="ARBA" id="ARBA00022729"/>
    </source>
</evidence>
<dbReference type="GO" id="GO:0048544">
    <property type="term" value="P:recognition of pollen"/>
    <property type="evidence" value="ECO:0007669"/>
    <property type="project" value="InterPro"/>
</dbReference>
<dbReference type="InterPro" id="IPR001245">
    <property type="entry name" value="Ser-Thr/Tyr_kinase_cat_dom"/>
</dbReference>
<dbReference type="CDD" id="cd14066">
    <property type="entry name" value="STKc_IRAK"/>
    <property type="match status" value="1"/>
</dbReference>
<dbReference type="InterPro" id="IPR000858">
    <property type="entry name" value="S_locus_glycoprot_dom"/>
</dbReference>
<dbReference type="Gene3D" id="3.30.200.20">
    <property type="entry name" value="Phosphorylase Kinase, domain 1"/>
    <property type="match status" value="1"/>
</dbReference>
<dbReference type="SMART" id="SM00220">
    <property type="entry name" value="S_TKc"/>
    <property type="match status" value="1"/>
</dbReference>
<evidence type="ECO:0000256" key="6">
    <source>
        <dbReference type="ARBA" id="ARBA00022741"/>
    </source>
</evidence>
<dbReference type="AlphaFoldDB" id="A0AAD8J4U0"/>
<dbReference type="PROSITE" id="PS50927">
    <property type="entry name" value="BULB_LECTIN"/>
    <property type="match status" value="1"/>
</dbReference>
<keyword evidence="12" id="KW-0325">Glycoprotein</keyword>
<proteinExistence type="inferred from homology"/>
<evidence type="ECO:0000256" key="16">
    <source>
        <dbReference type="PROSITE-ProRule" id="PRU00076"/>
    </source>
</evidence>
<dbReference type="InterPro" id="IPR011009">
    <property type="entry name" value="Kinase-like_dom_sf"/>
</dbReference>
<gene>
    <name evidence="22" type="ORF">POM88_006416</name>
</gene>
<dbReference type="InterPro" id="IPR008271">
    <property type="entry name" value="Ser/Thr_kinase_AS"/>
</dbReference>
<evidence type="ECO:0000256" key="1">
    <source>
        <dbReference type="ARBA" id="ARBA00004479"/>
    </source>
</evidence>
<evidence type="ECO:0000256" key="2">
    <source>
        <dbReference type="ARBA" id="ARBA00022527"/>
    </source>
</evidence>
<feature type="domain" description="Protein kinase" evidence="18">
    <location>
        <begin position="517"/>
        <end position="794"/>
    </location>
</feature>
<dbReference type="InterPro" id="IPR036426">
    <property type="entry name" value="Bulb-type_lectin_dom_sf"/>
</dbReference>
<evidence type="ECO:0000256" key="12">
    <source>
        <dbReference type="ARBA" id="ARBA00023180"/>
    </source>
</evidence>
<sequence>MLNKKQSISKPDRLLSKPIQCKTIILYCCIIFSNTNTFSAIDTIRANQTITDGNTIVSAGRKFELGFFSPGSSKNRYLGIWYMMSKSTLVWVANRETPLNDTSGVVMFNSKGSMVVTSGVGKILWTSVSRTTENPVLQLLDDGNLVLRDAVVRDSENYLWQSFDCPVDTQLPGMKFGIDLVSGIDRCLTPWRSVDDPAPGSFTHRMDTNGFPQLLLWKGSVLWARAGPWVGLWFSGNSKTKMFGFYADEFVFNEKEIYFRYELADDNTPTSRYVLNPDGESTIMIWSHRNQDWVVYTTLHMDKCDRYGMCGPYGGCNPNNHPRCECLKGFVPKYSEKWKAGAYSDGCVRRSLMSCGGRESFMKYSGVKLPDTRISWYNLSINLEECESLCLNNCSCTAYTNADIREGGSGCILWFGKLMDIKYYTDGEDMYLKMSSEFDYVTESKRSGVTKAIVIVLTILATALLFLLLHLLRMRIQKKRGRIKFNSEMVALNKIEGEDFEVPLFDFTEIANATNNFSNLNKLGQGGFGPVYKGLLTDGQEIAVKRLAKDSRQGADEFMNEVSCIAKLQHRNLVSLLGCCIDKGERMLIYEYLPNRCLDSCIFDEEASKALDWSKRYNIINGIARGLLYLHQDSKLRIIHRDLKTSNVLLDHEMNPKISDFGMARSFGGNQTQANTTRVVGTYGYMPPEYAIDGIFSTKSDVYSFGVLVIEIVSGKKNRSFIHCDHSLNLLGHAWRSYKEDKLLGLLDEAILESCNHLEVFRVIQIGLLCVQQHPVDRPCMSHVVLMLSSNIALPRPKQPGFFLERTFHDPDSSSNQLTVTVLEPR</sequence>
<evidence type="ECO:0000256" key="11">
    <source>
        <dbReference type="ARBA" id="ARBA00023157"/>
    </source>
</evidence>
<keyword evidence="8 15" id="KW-0067">ATP-binding</keyword>
<dbReference type="EC" id="2.7.11.1" evidence="15"/>
<evidence type="ECO:0000256" key="3">
    <source>
        <dbReference type="ARBA" id="ARBA00022679"/>
    </source>
</evidence>
<dbReference type="Proteomes" id="UP001237642">
    <property type="component" value="Unassembled WGS sequence"/>
</dbReference>
<dbReference type="Gene3D" id="2.90.10.10">
    <property type="entry name" value="Bulb-type lectin domain"/>
    <property type="match status" value="1"/>
</dbReference>
<comment type="similarity">
    <text evidence="15">Belongs to the protein kinase superfamily. Ser/Thr protein kinase family.</text>
</comment>
<dbReference type="SUPFAM" id="SSF56112">
    <property type="entry name" value="Protein kinase-like (PK-like)"/>
    <property type="match status" value="1"/>
</dbReference>
<feature type="domain" description="EGF-like" evidence="19">
    <location>
        <begin position="300"/>
        <end position="336"/>
    </location>
</feature>
<feature type="transmembrane region" description="Helical" evidence="17">
    <location>
        <begin position="452"/>
        <end position="472"/>
    </location>
</feature>
<dbReference type="InterPro" id="IPR003609">
    <property type="entry name" value="Pan_app"/>
</dbReference>
<protein>
    <recommendedName>
        <fullName evidence="15">Receptor-like serine/threonine-protein kinase</fullName>
        <ecNumber evidence="15">2.7.11.1</ecNumber>
    </recommendedName>
</protein>
<dbReference type="Pfam" id="PF07714">
    <property type="entry name" value="PK_Tyr_Ser-Thr"/>
    <property type="match status" value="1"/>
</dbReference>
<reference evidence="22" key="1">
    <citation type="submission" date="2023-02" db="EMBL/GenBank/DDBJ databases">
        <title>Genome of toxic invasive species Heracleum sosnowskyi carries increased number of genes despite the absence of recent whole-genome duplications.</title>
        <authorList>
            <person name="Schelkunov M."/>
            <person name="Shtratnikova V."/>
            <person name="Makarenko M."/>
            <person name="Klepikova A."/>
            <person name="Omelchenko D."/>
            <person name="Novikova G."/>
            <person name="Obukhova E."/>
            <person name="Bogdanov V."/>
            <person name="Penin A."/>
            <person name="Logacheva M."/>
        </authorList>
    </citation>
    <scope>NUCLEOTIDE SEQUENCE</scope>
    <source>
        <strain evidence="22">Hsosn_3</strain>
        <tissue evidence="22">Leaf</tissue>
    </source>
</reference>
<keyword evidence="11" id="KW-1015">Disulfide bond</keyword>
<dbReference type="PROSITE" id="PS50011">
    <property type="entry name" value="PROTEIN_KINASE_DOM"/>
    <property type="match status" value="1"/>
</dbReference>
<dbReference type="PROSITE" id="PS50026">
    <property type="entry name" value="EGF_3"/>
    <property type="match status" value="1"/>
</dbReference>
<organism evidence="22 23">
    <name type="scientific">Heracleum sosnowskyi</name>
    <dbReference type="NCBI Taxonomy" id="360622"/>
    <lineage>
        <taxon>Eukaryota</taxon>
        <taxon>Viridiplantae</taxon>
        <taxon>Streptophyta</taxon>
        <taxon>Embryophyta</taxon>
        <taxon>Tracheophyta</taxon>
        <taxon>Spermatophyta</taxon>
        <taxon>Magnoliopsida</taxon>
        <taxon>eudicotyledons</taxon>
        <taxon>Gunneridae</taxon>
        <taxon>Pentapetalae</taxon>
        <taxon>asterids</taxon>
        <taxon>campanulids</taxon>
        <taxon>Apiales</taxon>
        <taxon>Apiaceae</taxon>
        <taxon>Apioideae</taxon>
        <taxon>apioid superclade</taxon>
        <taxon>Tordylieae</taxon>
        <taxon>Tordyliinae</taxon>
        <taxon>Heracleum</taxon>
    </lineage>
</organism>
<evidence type="ECO:0000256" key="14">
    <source>
        <dbReference type="ARBA" id="ARBA00048679"/>
    </source>
</evidence>
<evidence type="ECO:0000259" key="21">
    <source>
        <dbReference type="PROSITE" id="PS50948"/>
    </source>
</evidence>
<dbReference type="FunFam" id="1.10.510.10:FF:000060">
    <property type="entry name" value="G-type lectin S-receptor-like serine/threonine-protein kinase"/>
    <property type="match status" value="1"/>
</dbReference>
<keyword evidence="16" id="KW-0245">EGF-like domain</keyword>
<comment type="catalytic activity">
    <reaction evidence="13 15">
        <text>L-threonyl-[protein] + ATP = O-phospho-L-threonyl-[protein] + ADP + H(+)</text>
        <dbReference type="Rhea" id="RHEA:46608"/>
        <dbReference type="Rhea" id="RHEA-COMP:11060"/>
        <dbReference type="Rhea" id="RHEA-COMP:11605"/>
        <dbReference type="ChEBI" id="CHEBI:15378"/>
        <dbReference type="ChEBI" id="CHEBI:30013"/>
        <dbReference type="ChEBI" id="CHEBI:30616"/>
        <dbReference type="ChEBI" id="CHEBI:61977"/>
        <dbReference type="ChEBI" id="CHEBI:456216"/>
        <dbReference type="EC" id="2.7.11.1"/>
    </reaction>
</comment>
<dbReference type="FunFam" id="2.90.10.10:FF:000001">
    <property type="entry name" value="G-type lectin S-receptor-like serine/threonine-protein kinase"/>
    <property type="match status" value="1"/>
</dbReference>
<dbReference type="PROSITE" id="PS00108">
    <property type="entry name" value="PROTEIN_KINASE_ST"/>
    <property type="match status" value="1"/>
</dbReference>
<dbReference type="InterPro" id="IPR024171">
    <property type="entry name" value="SRK-like_kinase"/>
</dbReference>
<keyword evidence="2 15" id="KW-0723">Serine/threonine-protein kinase</keyword>
<reference evidence="22" key="2">
    <citation type="submission" date="2023-05" db="EMBL/GenBank/DDBJ databases">
        <authorList>
            <person name="Schelkunov M.I."/>
        </authorList>
    </citation>
    <scope>NUCLEOTIDE SEQUENCE</scope>
    <source>
        <strain evidence="22">Hsosn_3</strain>
        <tissue evidence="22">Leaf</tissue>
    </source>
</reference>
<evidence type="ECO:0000259" key="20">
    <source>
        <dbReference type="PROSITE" id="PS50927"/>
    </source>
</evidence>
<dbReference type="InterPro" id="IPR000742">
    <property type="entry name" value="EGF"/>
</dbReference>
<dbReference type="Pfam" id="PF00954">
    <property type="entry name" value="S_locus_glycop"/>
    <property type="match status" value="1"/>
</dbReference>
<keyword evidence="7 15" id="KW-0418">Kinase</keyword>
<dbReference type="CDD" id="cd00028">
    <property type="entry name" value="B_lectin"/>
    <property type="match status" value="1"/>
</dbReference>
<name>A0AAD8J4U0_9APIA</name>
<dbReference type="InterPro" id="IPR021820">
    <property type="entry name" value="S-locus_recpt_kinase_C"/>
</dbReference>
<dbReference type="InterPro" id="IPR001480">
    <property type="entry name" value="Bulb-type_lectin_dom"/>
</dbReference>
<dbReference type="SUPFAM" id="SSF51110">
    <property type="entry name" value="alpha-D-mannose-specific plant lectins"/>
    <property type="match status" value="1"/>
</dbReference>
<dbReference type="Pfam" id="PF08276">
    <property type="entry name" value="PAN_2"/>
    <property type="match status" value="1"/>
</dbReference>
<keyword evidence="22" id="KW-0675">Receptor</keyword>
<evidence type="ECO:0000313" key="22">
    <source>
        <dbReference type="EMBL" id="KAK1396553.1"/>
    </source>
</evidence>
<dbReference type="EMBL" id="JAUIZM010000002">
    <property type="protein sequence ID" value="KAK1396553.1"/>
    <property type="molecule type" value="Genomic_DNA"/>
</dbReference>
<evidence type="ECO:0000256" key="10">
    <source>
        <dbReference type="ARBA" id="ARBA00023136"/>
    </source>
</evidence>
<keyword evidence="3 15" id="KW-0808">Transferase</keyword>
<dbReference type="PANTHER" id="PTHR32444">
    <property type="entry name" value="BULB-TYPE LECTIN DOMAIN-CONTAINING PROTEIN"/>
    <property type="match status" value="1"/>
</dbReference>
<keyword evidence="23" id="KW-1185">Reference proteome</keyword>
<dbReference type="GO" id="GO:0016020">
    <property type="term" value="C:membrane"/>
    <property type="evidence" value="ECO:0007669"/>
    <property type="project" value="UniProtKB-SubCell"/>
</dbReference>
<evidence type="ECO:0000256" key="9">
    <source>
        <dbReference type="ARBA" id="ARBA00022989"/>
    </source>
</evidence>
<keyword evidence="4 17" id="KW-0812">Transmembrane</keyword>
<dbReference type="GO" id="GO:0005524">
    <property type="term" value="F:ATP binding"/>
    <property type="evidence" value="ECO:0007669"/>
    <property type="project" value="UniProtKB-KW"/>
</dbReference>
<comment type="caution">
    <text evidence="16">Lacks conserved residue(s) required for the propagation of feature annotation.</text>
</comment>
<keyword evidence="10 17" id="KW-0472">Membrane</keyword>
<comment type="catalytic activity">
    <reaction evidence="14 15">
        <text>L-seryl-[protein] + ATP = O-phospho-L-seryl-[protein] + ADP + H(+)</text>
        <dbReference type="Rhea" id="RHEA:17989"/>
        <dbReference type="Rhea" id="RHEA-COMP:9863"/>
        <dbReference type="Rhea" id="RHEA-COMP:11604"/>
        <dbReference type="ChEBI" id="CHEBI:15378"/>
        <dbReference type="ChEBI" id="CHEBI:29999"/>
        <dbReference type="ChEBI" id="CHEBI:30616"/>
        <dbReference type="ChEBI" id="CHEBI:83421"/>
        <dbReference type="ChEBI" id="CHEBI:456216"/>
        <dbReference type="EC" id="2.7.11.1"/>
    </reaction>
</comment>
<comment type="subcellular location">
    <subcellularLocation>
        <location evidence="1">Membrane</location>
        <topology evidence="1">Single-pass type I membrane protein</topology>
    </subcellularLocation>
</comment>
<evidence type="ECO:0000256" key="4">
    <source>
        <dbReference type="ARBA" id="ARBA00022692"/>
    </source>
</evidence>
<dbReference type="CDD" id="cd01098">
    <property type="entry name" value="PAN_AP_plant"/>
    <property type="match status" value="1"/>
</dbReference>
<dbReference type="PROSITE" id="PS50948">
    <property type="entry name" value="PAN"/>
    <property type="match status" value="1"/>
</dbReference>
<evidence type="ECO:0000256" key="7">
    <source>
        <dbReference type="ARBA" id="ARBA00022777"/>
    </source>
</evidence>